<protein>
    <submittedName>
        <fullName evidence="1">Uncharacterized protein</fullName>
    </submittedName>
</protein>
<dbReference type="EMBL" id="CP126116">
    <property type="protein sequence ID" value="WHZ57720.1"/>
    <property type="molecule type" value="Genomic_DNA"/>
</dbReference>
<evidence type="ECO:0000313" key="1">
    <source>
        <dbReference type="EMBL" id="WHZ57720.1"/>
    </source>
</evidence>
<keyword evidence="2" id="KW-1185">Reference proteome</keyword>
<reference evidence="2" key="1">
    <citation type="journal article" date="2025" name="Aquaculture">
        <title>Assessment of the bioflocculant production and safety properties of Metabacillus hrfriensis sp. nov. based on phenotypic and whole-genome sequencing analysis.</title>
        <authorList>
            <person name="Zhang R."/>
            <person name="Zhao Z."/>
            <person name="Luo L."/>
            <person name="Wang S."/>
            <person name="Guo K."/>
            <person name="Xu W."/>
        </authorList>
    </citation>
    <scope>NUCLEOTIDE SEQUENCE [LARGE SCALE GENOMIC DNA]</scope>
    <source>
        <strain evidence="2">CT-WN-B3</strain>
    </source>
</reference>
<evidence type="ECO:0000313" key="2">
    <source>
        <dbReference type="Proteomes" id="UP001226091"/>
    </source>
</evidence>
<proteinExistence type="predicted"/>
<name>A0ACD4RB54_9BACI</name>
<gene>
    <name evidence="1" type="ORF">QLQ22_24295</name>
</gene>
<organism evidence="1 2">
    <name type="scientific">Metabacillus hrfriensis</name>
    <dbReference type="NCBI Taxonomy" id="3048891"/>
    <lineage>
        <taxon>Bacteria</taxon>
        <taxon>Bacillati</taxon>
        <taxon>Bacillota</taxon>
        <taxon>Bacilli</taxon>
        <taxon>Bacillales</taxon>
        <taxon>Bacillaceae</taxon>
        <taxon>Metabacillus</taxon>
    </lineage>
</organism>
<accession>A0ACD4RB54</accession>
<sequence>MKKVLLIIGSLMILSGVSGALNHISLIFKSLEEELGEYGSPASLMIWQYIPSFSVYVTLLAAGSLLLGLAALLKQQEKRNVLMEQLIDAVKGKDGEAEHAAAVNPSDIEKQTLTLFQSRNERDLEETSEDQEKDERYYWKG</sequence>
<dbReference type="Proteomes" id="UP001226091">
    <property type="component" value="Chromosome"/>
</dbReference>